<organism evidence="1 2">
    <name type="scientific">Streptomyces incanus</name>
    <dbReference type="NCBI Taxonomy" id="887453"/>
    <lineage>
        <taxon>Bacteria</taxon>
        <taxon>Bacillati</taxon>
        <taxon>Actinomycetota</taxon>
        <taxon>Actinomycetes</taxon>
        <taxon>Kitasatosporales</taxon>
        <taxon>Streptomycetaceae</taxon>
        <taxon>Streptomyces</taxon>
    </lineage>
</organism>
<dbReference type="Pfam" id="PF03995">
    <property type="entry name" value="Inhibitor_I36"/>
    <property type="match status" value="1"/>
</dbReference>
<gene>
    <name evidence="1" type="ORF">ACFP2V_35985</name>
</gene>
<dbReference type="EMBL" id="JBHSPC010000161">
    <property type="protein sequence ID" value="MFC5675267.1"/>
    <property type="molecule type" value="Genomic_DNA"/>
</dbReference>
<protein>
    <submittedName>
        <fullName evidence="1">Peptidase inhibitor family I36 protein</fullName>
    </submittedName>
</protein>
<dbReference type="Proteomes" id="UP001596183">
    <property type="component" value="Unassembled WGS sequence"/>
</dbReference>
<evidence type="ECO:0000313" key="1">
    <source>
        <dbReference type="EMBL" id="MFC5675267.1"/>
    </source>
</evidence>
<comment type="caution">
    <text evidence="1">The sequence shown here is derived from an EMBL/GenBank/DDBJ whole genome shotgun (WGS) entry which is preliminary data.</text>
</comment>
<name>A0ABW0XX95_9ACTN</name>
<sequence length="108" mass="11498">MTTQGTRLPAGVVVIEGSECPPATLGLWKHYERKGPAYGIGAGYTVALSELPADGGSMTKNVSSWVNQTQSDAKLISSKGTRILEAGKSLKEPAEHNDTVERVEWVQG</sequence>
<evidence type="ECO:0000313" key="2">
    <source>
        <dbReference type="Proteomes" id="UP001596183"/>
    </source>
</evidence>
<reference evidence="2" key="1">
    <citation type="journal article" date="2019" name="Int. J. Syst. Evol. Microbiol.">
        <title>The Global Catalogue of Microorganisms (GCM) 10K type strain sequencing project: providing services to taxonomists for standard genome sequencing and annotation.</title>
        <authorList>
            <consortium name="The Broad Institute Genomics Platform"/>
            <consortium name="The Broad Institute Genome Sequencing Center for Infectious Disease"/>
            <person name="Wu L."/>
            <person name="Ma J."/>
        </authorList>
    </citation>
    <scope>NUCLEOTIDE SEQUENCE [LARGE SCALE GENOMIC DNA]</scope>
    <source>
        <strain evidence="2">JCM 13852</strain>
    </source>
</reference>
<accession>A0ABW0XX95</accession>
<proteinExistence type="predicted"/>
<keyword evidence="2" id="KW-1185">Reference proteome</keyword>